<keyword evidence="9" id="KW-1185">Reference proteome</keyword>
<keyword evidence="3" id="KW-0732">Signal</keyword>
<dbReference type="InterPro" id="IPR012944">
    <property type="entry name" value="SusD_RagB_dom"/>
</dbReference>
<dbReference type="OrthoDB" id="630434at2"/>
<evidence type="ECO:0000259" key="6">
    <source>
        <dbReference type="Pfam" id="PF07980"/>
    </source>
</evidence>
<comment type="similarity">
    <text evidence="2">Belongs to the SusD family.</text>
</comment>
<feature type="domain" description="RagB/SusD" evidence="6">
    <location>
        <begin position="334"/>
        <end position="453"/>
    </location>
</feature>
<keyword evidence="5" id="KW-0998">Cell outer membrane</keyword>
<gene>
    <name evidence="8" type="ORF">CLV99_0425</name>
</gene>
<dbReference type="GO" id="GO:0009279">
    <property type="term" value="C:cell outer membrane"/>
    <property type="evidence" value="ECO:0007669"/>
    <property type="project" value="UniProtKB-SubCell"/>
</dbReference>
<dbReference type="PROSITE" id="PS51257">
    <property type="entry name" value="PROKAR_LIPOPROTEIN"/>
    <property type="match status" value="1"/>
</dbReference>
<comment type="caution">
    <text evidence="8">The sequence shown here is derived from an EMBL/GenBank/DDBJ whole genome shotgun (WGS) entry which is preliminary data.</text>
</comment>
<name>A0A4R6WKT6_9SPHI</name>
<keyword evidence="4" id="KW-0472">Membrane</keyword>
<evidence type="ECO:0000256" key="5">
    <source>
        <dbReference type="ARBA" id="ARBA00023237"/>
    </source>
</evidence>
<dbReference type="Proteomes" id="UP000295292">
    <property type="component" value="Unassembled WGS sequence"/>
</dbReference>
<comment type="subcellular location">
    <subcellularLocation>
        <location evidence="1">Cell outer membrane</location>
    </subcellularLocation>
</comment>
<accession>A0A4R6WKT6</accession>
<dbReference type="AlphaFoldDB" id="A0A4R6WKT6"/>
<dbReference type="Gene3D" id="1.25.40.390">
    <property type="match status" value="1"/>
</dbReference>
<dbReference type="RefSeq" id="WP_133582831.1">
    <property type="nucleotide sequence ID" value="NZ_SNYV01000004.1"/>
</dbReference>
<dbReference type="Pfam" id="PF07980">
    <property type="entry name" value="SusD_RagB"/>
    <property type="match status" value="1"/>
</dbReference>
<organism evidence="8 9">
    <name type="scientific">Sphingobacterium yanglingense</name>
    <dbReference type="NCBI Taxonomy" id="1437280"/>
    <lineage>
        <taxon>Bacteria</taxon>
        <taxon>Pseudomonadati</taxon>
        <taxon>Bacteroidota</taxon>
        <taxon>Sphingobacteriia</taxon>
        <taxon>Sphingobacteriales</taxon>
        <taxon>Sphingobacteriaceae</taxon>
        <taxon>Sphingobacterium</taxon>
    </lineage>
</organism>
<dbReference type="EMBL" id="SNYV01000004">
    <property type="protein sequence ID" value="TDQ81302.1"/>
    <property type="molecule type" value="Genomic_DNA"/>
</dbReference>
<evidence type="ECO:0000313" key="8">
    <source>
        <dbReference type="EMBL" id="TDQ81302.1"/>
    </source>
</evidence>
<feature type="domain" description="SusD-like N-terminal" evidence="7">
    <location>
        <begin position="26"/>
        <end position="228"/>
    </location>
</feature>
<dbReference type="InterPro" id="IPR033985">
    <property type="entry name" value="SusD-like_N"/>
</dbReference>
<evidence type="ECO:0000256" key="4">
    <source>
        <dbReference type="ARBA" id="ARBA00023136"/>
    </source>
</evidence>
<proteinExistence type="inferred from homology"/>
<evidence type="ECO:0000256" key="2">
    <source>
        <dbReference type="ARBA" id="ARBA00006275"/>
    </source>
</evidence>
<dbReference type="SUPFAM" id="SSF48452">
    <property type="entry name" value="TPR-like"/>
    <property type="match status" value="1"/>
</dbReference>
<protein>
    <submittedName>
        <fullName evidence="8">SusD-like starch-binding protein associating with outer membrane</fullName>
    </submittedName>
</protein>
<dbReference type="Pfam" id="PF14322">
    <property type="entry name" value="SusD-like_3"/>
    <property type="match status" value="1"/>
</dbReference>
<sequence>MNLSKILGFVTPILILFASSSCNKILDMHPQDKLQDEEIYSSVRNYEQGVLGVYAELQTEYNILIGSIFADEARLASDNMGVNGYANNLHRWNYASDDDILLMAWKNAYASIYKINLLLSNSERVVRSGTAEEEKLNNLVAELKALRSFIHFGLHQIYGDFNKNTGNYTVPYVTTVDIHQKPPKLPTTEFYAQAEKDIIEALASGTGQSDIGRFSDDAIHAYASRFYLYQKKYKEAIIHASPLVTKYKLAEGEHYTALWQDVRNTEVILAFRRNNNNEIRPNTLWRNYGSGKTLFYPSYKILNHLEQEKGERYALFEDIEEEAPIGKYPGNTYADNLNDVKAFRISELYLILAEAYLFENRVAESSEMLAALRRARGIDRTATAVRIDDILVERFTELCFEGHRYFDLKRLERTLDRDTEDLALTTDRKQLLPTDPNYKLPIPFKETQINPDLKW</sequence>
<dbReference type="InterPro" id="IPR011990">
    <property type="entry name" value="TPR-like_helical_dom_sf"/>
</dbReference>
<evidence type="ECO:0000256" key="1">
    <source>
        <dbReference type="ARBA" id="ARBA00004442"/>
    </source>
</evidence>
<evidence type="ECO:0000256" key="3">
    <source>
        <dbReference type="ARBA" id="ARBA00022729"/>
    </source>
</evidence>
<evidence type="ECO:0000313" key="9">
    <source>
        <dbReference type="Proteomes" id="UP000295292"/>
    </source>
</evidence>
<evidence type="ECO:0000259" key="7">
    <source>
        <dbReference type="Pfam" id="PF14322"/>
    </source>
</evidence>
<reference evidence="8 9" key="1">
    <citation type="submission" date="2019-03" db="EMBL/GenBank/DDBJ databases">
        <title>Genomic Encyclopedia of Archaeal and Bacterial Type Strains, Phase II (KMG-II): from individual species to whole genera.</title>
        <authorList>
            <person name="Goeker M."/>
        </authorList>
    </citation>
    <scope>NUCLEOTIDE SEQUENCE [LARGE SCALE GENOMIC DNA]</scope>
    <source>
        <strain evidence="8 9">DSM 28353</strain>
    </source>
</reference>